<dbReference type="EMBL" id="MN740170">
    <property type="protein sequence ID" value="QHT91828.1"/>
    <property type="molecule type" value="Genomic_DNA"/>
</dbReference>
<accession>A0A6C0IF91</accession>
<proteinExistence type="predicted"/>
<name>A0A6C0IF91_9ZZZZ</name>
<dbReference type="AlphaFoldDB" id="A0A6C0IF91"/>
<evidence type="ECO:0000313" key="1">
    <source>
        <dbReference type="EMBL" id="QHT91828.1"/>
    </source>
</evidence>
<organism evidence="1">
    <name type="scientific">viral metagenome</name>
    <dbReference type="NCBI Taxonomy" id="1070528"/>
    <lineage>
        <taxon>unclassified sequences</taxon>
        <taxon>metagenomes</taxon>
        <taxon>organismal metagenomes</taxon>
    </lineage>
</organism>
<protein>
    <submittedName>
        <fullName evidence="1">Uncharacterized protein</fullName>
    </submittedName>
</protein>
<reference evidence="1" key="1">
    <citation type="journal article" date="2020" name="Nature">
        <title>Giant virus diversity and host interactions through global metagenomics.</title>
        <authorList>
            <person name="Schulz F."/>
            <person name="Roux S."/>
            <person name="Paez-Espino D."/>
            <person name="Jungbluth S."/>
            <person name="Walsh D.A."/>
            <person name="Denef V.J."/>
            <person name="McMahon K.D."/>
            <person name="Konstantinidis K.T."/>
            <person name="Eloe-Fadrosh E.A."/>
            <person name="Kyrpides N.C."/>
            <person name="Woyke T."/>
        </authorList>
    </citation>
    <scope>NUCLEOTIDE SEQUENCE</scope>
    <source>
        <strain evidence="1">GVMAG-M-3300023184-86</strain>
    </source>
</reference>
<sequence>MNNIFSDTNRKTITQIKTELIDSNIDFSDIVREKGNKEKYVQRYVDSLDIIRATQRPTQEKAEKAEEKQLEKAEENAIVKAESILETMTQSLINDAENSLEKDEIILSLVILGHGCEELTSPWPAESSISKYFRNNVRVYSRACVPDTVTLGNLASNPEIIQNINHRFSSIPRNETSSIVRDYAEDSRSEYQKDILYNLAQHKKQSLGSRFEKFSIFENIERASNLSAYLANKNFGFYEHSSTEKVKFNVGYKTLGIHIADIRVKKTNKHGEVSYEKIFSPTDYEKTDTTNFNLIYKDGITFILKNLLGIPKMVNQALEILGFKSRQDRIMDLTLEQLYDLLMLLNVSYANIMDFTCRSCSIGLIPQSLTDTIYNMEQQFSIKSTAFGRRLKRNKSKRLKKNTQSIYHKTKYTKKLK</sequence>